<dbReference type="SUPFAM" id="SSF54211">
    <property type="entry name" value="Ribosomal protein S5 domain 2-like"/>
    <property type="match status" value="1"/>
</dbReference>
<dbReference type="PIRSF" id="PIRSF000530">
    <property type="entry name" value="Galactokinase"/>
    <property type="match status" value="1"/>
</dbReference>
<name>A0A9X3CW47_9FLAO</name>
<keyword evidence="8" id="KW-0460">Magnesium</keyword>
<protein>
    <recommendedName>
        <fullName evidence="11">Galactokinase</fullName>
        <ecNumber evidence="11">2.7.1.6</ecNumber>
    </recommendedName>
</protein>
<dbReference type="PRINTS" id="PR00473">
    <property type="entry name" value="GALCTOKINASE"/>
</dbReference>
<dbReference type="GO" id="GO:0005524">
    <property type="term" value="F:ATP binding"/>
    <property type="evidence" value="ECO:0007669"/>
    <property type="project" value="UniProtKB-UniRule"/>
</dbReference>
<evidence type="ECO:0000256" key="8">
    <source>
        <dbReference type="ARBA" id="ARBA00022842"/>
    </source>
</evidence>
<keyword evidence="6" id="KW-0418">Kinase</keyword>
<dbReference type="InterPro" id="IPR020568">
    <property type="entry name" value="Ribosomal_Su5_D2-typ_SF"/>
</dbReference>
<dbReference type="GO" id="GO:0006012">
    <property type="term" value="P:galactose metabolic process"/>
    <property type="evidence" value="ECO:0007669"/>
    <property type="project" value="UniProtKB-UniRule"/>
</dbReference>
<evidence type="ECO:0000256" key="9">
    <source>
        <dbReference type="ARBA" id="ARBA00023144"/>
    </source>
</evidence>
<dbReference type="InterPro" id="IPR006204">
    <property type="entry name" value="GHMP_kinase_N_dom"/>
</dbReference>
<proteinExistence type="inferred from homology"/>
<dbReference type="InterPro" id="IPR019539">
    <property type="entry name" value="GalKase_N"/>
</dbReference>
<comment type="caution">
    <text evidence="15">The sequence shown here is derived from an EMBL/GenBank/DDBJ whole genome shotgun (WGS) entry which is preliminary data.</text>
</comment>
<evidence type="ECO:0000259" key="12">
    <source>
        <dbReference type="Pfam" id="PF00288"/>
    </source>
</evidence>
<dbReference type="PANTHER" id="PTHR10457">
    <property type="entry name" value="MEVALONATE KINASE/GALACTOKINASE"/>
    <property type="match status" value="1"/>
</dbReference>
<dbReference type="FunFam" id="3.30.70.890:FF:000001">
    <property type="entry name" value="Galactokinase"/>
    <property type="match status" value="1"/>
</dbReference>
<dbReference type="FunFam" id="3.30.230.10:FF:000017">
    <property type="entry name" value="Galactokinase"/>
    <property type="match status" value="1"/>
</dbReference>
<dbReference type="GO" id="GO:0005829">
    <property type="term" value="C:cytosol"/>
    <property type="evidence" value="ECO:0007669"/>
    <property type="project" value="TreeGrafter"/>
</dbReference>
<dbReference type="InterPro" id="IPR036554">
    <property type="entry name" value="GHMP_kinase_C_sf"/>
</dbReference>
<evidence type="ECO:0000256" key="4">
    <source>
        <dbReference type="ARBA" id="ARBA00022723"/>
    </source>
</evidence>
<evidence type="ECO:0000256" key="6">
    <source>
        <dbReference type="ARBA" id="ARBA00022777"/>
    </source>
</evidence>
<keyword evidence="4" id="KW-0479">Metal-binding</keyword>
<keyword evidence="7" id="KW-0067">ATP-binding</keyword>
<dbReference type="PANTHER" id="PTHR10457:SF7">
    <property type="entry name" value="GALACTOKINASE-RELATED"/>
    <property type="match status" value="1"/>
</dbReference>
<comment type="similarity">
    <text evidence="1">Belongs to the GHMP kinase family. GalK subfamily.</text>
</comment>
<keyword evidence="5" id="KW-0547">Nucleotide-binding</keyword>
<dbReference type="AlphaFoldDB" id="A0A9X3CW47"/>
<dbReference type="PRINTS" id="PR00959">
    <property type="entry name" value="MEVGALKINASE"/>
</dbReference>
<evidence type="ECO:0000256" key="2">
    <source>
        <dbReference type="ARBA" id="ARBA00022490"/>
    </source>
</evidence>
<evidence type="ECO:0000256" key="11">
    <source>
        <dbReference type="NCBIfam" id="TIGR00131"/>
    </source>
</evidence>
<dbReference type="GO" id="GO:0046872">
    <property type="term" value="F:metal ion binding"/>
    <property type="evidence" value="ECO:0007669"/>
    <property type="project" value="UniProtKB-KW"/>
</dbReference>
<gene>
    <name evidence="15" type="primary">galK</name>
    <name evidence="15" type="ORF">OQ279_06145</name>
</gene>
<evidence type="ECO:0000256" key="3">
    <source>
        <dbReference type="ARBA" id="ARBA00022679"/>
    </source>
</evidence>
<dbReference type="InterPro" id="IPR019741">
    <property type="entry name" value="Galactokinase_CS"/>
</dbReference>
<dbReference type="InterPro" id="IPR000705">
    <property type="entry name" value="Galactokinase"/>
</dbReference>
<evidence type="ECO:0000256" key="5">
    <source>
        <dbReference type="ARBA" id="ARBA00022741"/>
    </source>
</evidence>
<keyword evidence="10" id="KW-0119">Carbohydrate metabolism</keyword>
<keyword evidence="3 15" id="KW-0808">Transferase</keyword>
<dbReference type="InterPro" id="IPR013750">
    <property type="entry name" value="GHMP_kinase_C_dom"/>
</dbReference>
<dbReference type="Gene3D" id="3.30.230.10">
    <property type="match status" value="1"/>
</dbReference>
<dbReference type="SUPFAM" id="SSF55060">
    <property type="entry name" value="GHMP Kinase, C-terminal domain"/>
    <property type="match status" value="1"/>
</dbReference>
<evidence type="ECO:0000313" key="16">
    <source>
        <dbReference type="Proteomes" id="UP001148482"/>
    </source>
</evidence>
<dbReference type="InterPro" id="IPR014721">
    <property type="entry name" value="Ribsml_uS5_D2-typ_fold_subgr"/>
</dbReference>
<dbReference type="PROSITE" id="PS00106">
    <property type="entry name" value="GALACTOKINASE"/>
    <property type="match status" value="1"/>
</dbReference>
<evidence type="ECO:0000256" key="7">
    <source>
        <dbReference type="ARBA" id="ARBA00022840"/>
    </source>
</evidence>
<keyword evidence="2" id="KW-0963">Cytoplasm</keyword>
<dbReference type="EC" id="2.7.1.6" evidence="11"/>
<evidence type="ECO:0000256" key="1">
    <source>
        <dbReference type="ARBA" id="ARBA00006566"/>
    </source>
</evidence>
<evidence type="ECO:0000256" key="10">
    <source>
        <dbReference type="ARBA" id="ARBA00023277"/>
    </source>
</evidence>
<organism evidence="15 16">
    <name type="scientific">Salinimicrobium profundisediminis</name>
    <dbReference type="NCBI Taxonomy" id="2994553"/>
    <lineage>
        <taxon>Bacteria</taxon>
        <taxon>Pseudomonadati</taxon>
        <taxon>Bacteroidota</taxon>
        <taxon>Flavobacteriia</taxon>
        <taxon>Flavobacteriales</taxon>
        <taxon>Flavobacteriaceae</taxon>
        <taxon>Salinimicrobium</taxon>
    </lineage>
</organism>
<evidence type="ECO:0000259" key="13">
    <source>
        <dbReference type="Pfam" id="PF08544"/>
    </source>
</evidence>
<dbReference type="NCBIfam" id="TIGR00131">
    <property type="entry name" value="gal_kin"/>
    <property type="match status" value="1"/>
</dbReference>
<evidence type="ECO:0000313" key="15">
    <source>
        <dbReference type="EMBL" id="MCX2837730.1"/>
    </source>
</evidence>
<feature type="domain" description="Galactokinase N-terminal" evidence="14">
    <location>
        <begin position="13"/>
        <end position="48"/>
    </location>
</feature>
<dbReference type="Pfam" id="PF10509">
    <property type="entry name" value="GalKase_gal_bdg"/>
    <property type="match status" value="1"/>
</dbReference>
<dbReference type="Pfam" id="PF00288">
    <property type="entry name" value="GHMP_kinases_N"/>
    <property type="match status" value="1"/>
</dbReference>
<dbReference type="EMBL" id="JAPJDA010000008">
    <property type="protein sequence ID" value="MCX2837730.1"/>
    <property type="molecule type" value="Genomic_DNA"/>
</dbReference>
<accession>A0A9X3CW47</accession>
<dbReference type="Pfam" id="PF08544">
    <property type="entry name" value="GHMP_kinases_C"/>
    <property type="match status" value="1"/>
</dbReference>
<sequence length="383" mass="43451">MTEDTVPEPFRNFKKKFTVYAPGRINLIGEHTDYNNGFVLPTAIDKTIKLHFRANHTPYTCNVYSKTYQKYLKFDLRQISRSDEEWENYILGVVNEIQKLGEYPEGFDCIIESDLPVGAGISSSAALECGVAFGLNELFHLDLSRQAIAELSRNAEHNYVGTKCGIMDQYSSILSKEGHLILLDCRNLEATYIPADFEGHKLLLLNTGVSHSLASSEYNTRRKECEEAVKFINQRYPEVASLRDVNLARLAEFKDTLPELLYTRAHYVVSENERVLKAVEAMKQKDLEQFGLLMYQSHKGLRDEYQVSCKELDFLVDLTTEYAPVKGARMMGGGFGGCTINLIEENAIEEFIKIASEAYQKEFNITPEAIVVSPEQGTYLIKN</sequence>
<feature type="domain" description="GHMP kinase N-terminal" evidence="12">
    <location>
        <begin position="88"/>
        <end position="175"/>
    </location>
</feature>
<keyword evidence="16" id="KW-1185">Reference proteome</keyword>
<feature type="domain" description="GHMP kinase C-terminal" evidence="13">
    <location>
        <begin position="278"/>
        <end position="359"/>
    </location>
</feature>
<dbReference type="Proteomes" id="UP001148482">
    <property type="component" value="Unassembled WGS sequence"/>
</dbReference>
<keyword evidence="9" id="KW-0299">Galactose metabolism</keyword>
<dbReference type="GO" id="GO:0004335">
    <property type="term" value="F:galactokinase activity"/>
    <property type="evidence" value="ECO:0007669"/>
    <property type="project" value="UniProtKB-UniRule"/>
</dbReference>
<dbReference type="InterPro" id="IPR006206">
    <property type="entry name" value="Mevalonate/galactokinase"/>
</dbReference>
<evidence type="ECO:0000259" key="14">
    <source>
        <dbReference type="Pfam" id="PF10509"/>
    </source>
</evidence>
<dbReference type="Gene3D" id="3.30.70.890">
    <property type="entry name" value="GHMP kinase, C-terminal domain"/>
    <property type="match status" value="1"/>
</dbReference>
<reference evidence="15" key="1">
    <citation type="submission" date="2022-11" db="EMBL/GenBank/DDBJ databases">
        <title>Salinimicrobium profundisediminis sp. nov., isolated from deep-sea sediment of the Mariana Trench.</title>
        <authorList>
            <person name="Fu H."/>
        </authorList>
    </citation>
    <scope>NUCLEOTIDE SEQUENCE</scope>
    <source>
        <strain evidence="15">MT39</strain>
    </source>
</reference>